<comment type="caution">
    <text evidence="4">The sequence shown here is derived from an EMBL/GenBank/DDBJ whole genome shotgun (WGS) entry which is preliminary data.</text>
</comment>
<dbReference type="SMART" id="SM00530">
    <property type="entry name" value="HTH_XRE"/>
    <property type="match status" value="1"/>
</dbReference>
<evidence type="ECO:0000313" key="4">
    <source>
        <dbReference type="EMBL" id="MFC4959734.1"/>
    </source>
</evidence>
<name>A0ABV9UVC6_9ACTN</name>
<evidence type="ECO:0000259" key="3">
    <source>
        <dbReference type="PROSITE" id="PS50943"/>
    </source>
</evidence>
<feature type="region of interest" description="Disordered" evidence="2">
    <location>
        <begin position="1"/>
        <end position="21"/>
    </location>
</feature>
<protein>
    <submittedName>
        <fullName evidence="4">Helix-turn-helix transcriptional regulator</fullName>
    </submittedName>
</protein>
<feature type="domain" description="HTH cro/C1-type" evidence="3">
    <location>
        <begin position="5"/>
        <end position="59"/>
    </location>
</feature>
<dbReference type="PANTHER" id="PTHR46558">
    <property type="entry name" value="TRACRIPTIONAL REGULATORY PROTEIN-RELATED-RELATED"/>
    <property type="match status" value="1"/>
</dbReference>
<dbReference type="Gene3D" id="1.10.260.40">
    <property type="entry name" value="lambda repressor-like DNA-binding domains"/>
    <property type="match status" value="1"/>
</dbReference>
<proteinExistence type="predicted"/>
<dbReference type="EMBL" id="JBHSIZ010000035">
    <property type="protein sequence ID" value="MFC4959734.1"/>
    <property type="molecule type" value="Genomic_DNA"/>
</dbReference>
<dbReference type="InterPro" id="IPR010982">
    <property type="entry name" value="Lambda_DNA-bd_dom_sf"/>
</dbReference>
<gene>
    <name evidence="4" type="ORF">ACFPFX_25935</name>
</gene>
<dbReference type="CDD" id="cd00093">
    <property type="entry name" value="HTH_XRE"/>
    <property type="match status" value="1"/>
</dbReference>
<accession>A0ABV9UVC6</accession>
<feature type="compositionally biased region" description="Basic residues" evidence="2">
    <location>
        <begin position="1"/>
        <end position="10"/>
    </location>
</feature>
<dbReference type="Pfam" id="PF01381">
    <property type="entry name" value="HTH_3"/>
    <property type="match status" value="1"/>
</dbReference>
<evidence type="ECO:0000256" key="1">
    <source>
        <dbReference type="ARBA" id="ARBA00023125"/>
    </source>
</evidence>
<keyword evidence="1" id="KW-0238">DNA-binding</keyword>
<keyword evidence="5" id="KW-1185">Reference proteome</keyword>
<dbReference type="SUPFAM" id="SSF47413">
    <property type="entry name" value="lambda repressor-like DNA-binding domains"/>
    <property type="match status" value="1"/>
</dbReference>
<dbReference type="RefSeq" id="WP_344380588.1">
    <property type="nucleotide sequence ID" value="NZ_BAAASQ010000049.1"/>
</dbReference>
<sequence length="70" mass="7787">MRNSVRKLRSGRGLSQGQLGTALGVSRQTINAIETERYTPSLPLAMSMAKFFEVSVEEMFHAEEDPADDQ</sequence>
<dbReference type="InterPro" id="IPR001387">
    <property type="entry name" value="Cro/C1-type_HTH"/>
</dbReference>
<dbReference type="PROSITE" id="PS50943">
    <property type="entry name" value="HTH_CROC1"/>
    <property type="match status" value="1"/>
</dbReference>
<evidence type="ECO:0000313" key="5">
    <source>
        <dbReference type="Proteomes" id="UP001595834"/>
    </source>
</evidence>
<organism evidence="4 5">
    <name type="scientific">Streptomyces mauvecolor</name>
    <dbReference type="NCBI Taxonomy" id="58345"/>
    <lineage>
        <taxon>Bacteria</taxon>
        <taxon>Bacillati</taxon>
        <taxon>Actinomycetota</taxon>
        <taxon>Actinomycetes</taxon>
        <taxon>Kitasatosporales</taxon>
        <taxon>Streptomycetaceae</taxon>
        <taxon>Streptomyces</taxon>
    </lineage>
</organism>
<evidence type="ECO:0000256" key="2">
    <source>
        <dbReference type="SAM" id="MobiDB-lite"/>
    </source>
</evidence>
<dbReference type="PANTHER" id="PTHR46558:SF4">
    <property type="entry name" value="DNA-BIDING PHAGE PROTEIN"/>
    <property type="match status" value="1"/>
</dbReference>
<dbReference type="Proteomes" id="UP001595834">
    <property type="component" value="Unassembled WGS sequence"/>
</dbReference>
<reference evidence="5" key="1">
    <citation type="journal article" date="2019" name="Int. J. Syst. Evol. Microbiol.">
        <title>The Global Catalogue of Microorganisms (GCM) 10K type strain sequencing project: providing services to taxonomists for standard genome sequencing and annotation.</title>
        <authorList>
            <consortium name="The Broad Institute Genomics Platform"/>
            <consortium name="The Broad Institute Genome Sequencing Center for Infectious Disease"/>
            <person name="Wu L."/>
            <person name="Ma J."/>
        </authorList>
    </citation>
    <scope>NUCLEOTIDE SEQUENCE [LARGE SCALE GENOMIC DNA]</scope>
    <source>
        <strain evidence="5">CCM 7224</strain>
    </source>
</reference>